<accession>A0ABY4VV16</accession>
<evidence type="ECO:0000313" key="3">
    <source>
        <dbReference type="Proteomes" id="UP001056648"/>
    </source>
</evidence>
<dbReference type="RefSeq" id="WP_252253657.1">
    <property type="nucleotide sequence ID" value="NZ_CP098736.1"/>
</dbReference>
<sequence length="82" mass="9440">MTYFFEEMSAEDRSREERILLYAEIANGCASLEVAKVYLGLMRHEILQRSPEQVARMERSLGLSARPGLAPKLQQTDTDRHQ</sequence>
<organism evidence="2 3">
    <name type="scientific">Cupriavidus gilardii</name>
    <dbReference type="NCBI Taxonomy" id="82541"/>
    <lineage>
        <taxon>Bacteria</taxon>
        <taxon>Pseudomonadati</taxon>
        <taxon>Pseudomonadota</taxon>
        <taxon>Betaproteobacteria</taxon>
        <taxon>Burkholderiales</taxon>
        <taxon>Burkholderiaceae</taxon>
        <taxon>Cupriavidus</taxon>
    </lineage>
</organism>
<name>A0ABY4VV16_9BURK</name>
<dbReference type="Proteomes" id="UP001056648">
    <property type="component" value="Chromosome 2"/>
</dbReference>
<feature type="region of interest" description="Disordered" evidence="1">
    <location>
        <begin position="58"/>
        <end position="82"/>
    </location>
</feature>
<keyword evidence="3" id="KW-1185">Reference proteome</keyword>
<evidence type="ECO:0000313" key="2">
    <source>
        <dbReference type="EMBL" id="USE81136.1"/>
    </source>
</evidence>
<evidence type="ECO:0000256" key="1">
    <source>
        <dbReference type="SAM" id="MobiDB-lite"/>
    </source>
</evidence>
<gene>
    <name evidence="2" type="ORF">NDR89_15560</name>
</gene>
<protein>
    <submittedName>
        <fullName evidence="2">Uncharacterized protein</fullName>
    </submittedName>
</protein>
<reference evidence="2" key="1">
    <citation type="submission" date="2022-06" db="EMBL/GenBank/DDBJ databases">
        <title>Complete genome sequence and characterization of Cupriavidus gilardii QJ1 isolated from contaminating cells.</title>
        <authorList>
            <person name="Qi J."/>
        </authorList>
    </citation>
    <scope>NUCLEOTIDE SEQUENCE</scope>
    <source>
        <strain evidence="2">QJ1</strain>
    </source>
</reference>
<dbReference type="EMBL" id="CP098736">
    <property type="protein sequence ID" value="USE81136.1"/>
    <property type="molecule type" value="Genomic_DNA"/>
</dbReference>
<proteinExistence type="predicted"/>